<dbReference type="Proteomes" id="UP001164803">
    <property type="component" value="Plasmid unnamed2"/>
</dbReference>
<sequence length="149" mass="17310">MKNRIFIPINVLAYIFVKMSALPRKWRLKLMWLGHTLEDFKDIIEQVRAAGCQYSQYKAKSEASLKMVLPEMAPFTKEELINIPDRFWAVNRITAPGSEEPAPAFLAHMAAPPKAVKNRSYLRDYWAQTLGRPRKEVRKALMDKEAQYL</sequence>
<geneLocation type="plasmid" evidence="1 3">
    <name>unnamed2</name>
</geneLocation>
<gene>
    <name evidence="2" type="ORF">NZD86_24035</name>
    <name evidence="1" type="ORF">NZD86_24335</name>
</gene>
<evidence type="ECO:0000313" key="1">
    <source>
        <dbReference type="EMBL" id="WAH39499.1"/>
    </source>
</evidence>
<proteinExistence type="predicted"/>
<name>A0ABY6Z9G2_9BACL</name>
<protein>
    <submittedName>
        <fullName evidence="1">Uncharacterized protein</fullName>
    </submittedName>
</protein>
<organism evidence="1 3">
    <name type="scientific">Alicyclobacillus dauci</name>
    <dbReference type="NCBI Taxonomy" id="1475485"/>
    <lineage>
        <taxon>Bacteria</taxon>
        <taxon>Bacillati</taxon>
        <taxon>Bacillota</taxon>
        <taxon>Bacilli</taxon>
        <taxon>Bacillales</taxon>
        <taxon>Alicyclobacillaceae</taxon>
        <taxon>Alicyclobacillus</taxon>
    </lineage>
</organism>
<evidence type="ECO:0000313" key="3">
    <source>
        <dbReference type="Proteomes" id="UP001164803"/>
    </source>
</evidence>
<reference evidence="1" key="1">
    <citation type="submission" date="2022-08" db="EMBL/GenBank/DDBJ databases">
        <title>Alicyclobacillus dauci DSM2870, complete genome.</title>
        <authorList>
            <person name="Wang Q."/>
            <person name="Cai R."/>
            <person name="Wang Z."/>
        </authorList>
    </citation>
    <scope>NUCLEOTIDE SEQUENCE</scope>
    <source>
        <strain evidence="1">DSM 28700</strain>
        <plasmid evidence="1">unnamed2</plasmid>
    </source>
</reference>
<dbReference type="EMBL" id="CP104066">
    <property type="protein sequence ID" value="WAH39559.1"/>
    <property type="molecule type" value="Genomic_DNA"/>
</dbReference>
<accession>A0ABY6Z9G2</accession>
<keyword evidence="3" id="KW-1185">Reference proteome</keyword>
<dbReference type="EMBL" id="CP104066">
    <property type="protein sequence ID" value="WAH39499.1"/>
    <property type="molecule type" value="Genomic_DNA"/>
</dbReference>
<keyword evidence="1" id="KW-0614">Plasmid</keyword>
<evidence type="ECO:0000313" key="2">
    <source>
        <dbReference type="EMBL" id="WAH39559.1"/>
    </source>
</evidence>
<dbReference type="RefSeq" id="WP_268047143.1">
    <property type="nucleotide sequence ID" value="NZ_CP104066.1"/>
</dbReference>